<sequence length="756" mass="83066">MAGVSKVRVVGRLRPTVNLAPQLRVLGDGKTIDIDFSKSGDGSRPPKTVDHQKKQFSFVLDDVLDMSASQEQVYSTCAADLVDAALEGINGTIFAYGMTGAGKTYTMSGSPSLSFGRRGLIPRVIQNIFQKIASNPSTITTIRVSFLEIYNEKLYDLIRPESKGLTIHESGDPSSSDSGSATSVKNLSMPLCQTEHDALDCLFQGETNRVIAAHRLNKNSTRSHCIFTIHISQRQSVGDRGDVIVSKLNLVDLAGSERVSKTGSEGVILKEANYINKSLSFLEQVVVALSDAKRTHIPYRQSKLTHFLQDSLGGNSKTTMVANISCIAPHLHETLSTLRFAERVMTISNVVKVNVTHDPVLYIKRLEKQIEELKMELDLRDDMRLDGTPQGVTSGADEDADKKQRSASDELTEEDKKELNGLVIQFINDEIDYLPVRSVKRVREMMSLMKEMVKVGHKGSSPQDDRKRVESTGAGMKIVGQLQSERSGVGEEVGDGFTVGIVADDSTRRRVRRAPRSPMVPKISSTEQSEHRVATSTSVSSTSTGFLSSAHVAPQSPVIHRQMERSSEYGAGGKPAGRTVSFASGPTSLSVLLPGAPPKSTAFSTFLADNPSLSSSLSYSKSELKKTKANVIKMAEEVNRVKKDIETVQAEMEALERRREESGDAASPEQIEEMVKMLEELKKKYYLSLDGFKREKSQAISLSKFIDQHKMKLVSEFDRWYAETYTTSNLSGSTGGVGTVKGFHNKTLNIMKREKP</sequence>
<evidence type="ECO:0000313" key="11">
    <source>
        <dbReference type="EMBL" id="GKT24111.1"/>
    </source>
</evidence>
<keyword evidence="2 6" id="KW-0547">Nucleotide-binding</keyword>
<dbReference type="SUPFAM" id="SSF52540">
    <property type="entry name" value="P-loop containing nucleoside triphosphate hydrolases"/>
    <property type="match status" value="1"/>
</dbReference>
<dbReference type="Proteomes" id="UP001057375">
    <property type="component" value="Unassembled WGS sequence"/>
</dbReference>
<dbReference type="Pfam" id="PF23735">
    <property type="entry name" value="KIF9"/>
    <property type="match status" value="1"/>
</dbReference>
<accession>A0ABQ5K041</accession>
<proteinExistence type="inferred from homology"/>
<evidence type="ECO:0000256" key="1">
    <source>
        <dbReference type="ARBA" id="ARBA00022701"/>
    </source>
</evidence>
<evidence type="ECO:0000256" key="2">
    <source>
        <dbReference type="ARBA" id="ARBA00022741"/>
    </source>
</evidence>
<dbReference type="PANTHER" id="PTHR47968">
    <property type="entry name" value="CENTROMERE PROTEIN E"/>
    <property type="match status" value="1"/>
</dbReference>
<evidence type="ECO:0000256" key="5">
    <source>
        <dbReference type="ARBA" id="ARBA00023175"/>
    </source>
</evidence>
<evidence type="ECO:0000256" key="8">
    <source>
        <dbReference type="SAM" id="Coils"/>
    </source>
</evidence>
<dbReference type="InterPro" id="IPR027640">
    <property type="entry name" value="Kinesin-like_fam"/>
</dbReference>
<dbReference type="PANTHER" id="PTHR47968:SF36">
    <property type="entry name" value="KINESIN HEAVY CHAIN ISOFORM X1"/>
    <property type="match status" value="1"/>
</dbReference>
<dbReference type="InterPro" id="IPR036961">
    <property type="entry name" value="Kinesin_motor_dom_sf"/>
</dbReference>
<comment type="caution">
    <text evidence="11">The sequence shown here is derived from an EMBL/GenBank/DDBJ whole genome shotgun (WGS) entry which is preliminary data.</text>
</comment>
<dbReference type="Pfam" id="PF00225">
    <property type="entry name" value="Kinesin"/>
    <property type="match status" value="1"/>
</dbReference>
<feature type="region of interest" description="Disordered" evidence="9">
    <location>
        <begin position="382"/>
        <end position="414"/>
    </location>
</feature>
<dbReference type="Gene3D" id="3.40.850.10">
    <property type="entry name" value="Kinesin motor domain"/>
    <property type="match status" value="1"/>
</dbReference>
<protein>
    <recommendedName>
        <fullName evidence="7">Kinesin-like protein</fullName>
    </recommendedName>
</protein>
<evidence type="ECO:0000256" key="9">
    <source>
        <dbReference type="SAM" id="MobiDB-lite"/>
    </source>
</evidence>
<feature type="coiled-coil region" evidence="8">
    <location>
        <begin position="624"/>
        <end position="665"/>
    </location>
</feature>
<comment type="similarity">
    <text evidence="6 7">Belongs to the TRAFAC class myosin-kinesin ATPase superfamily. Kinesin family.</text>
</comment>
<evidence type="ECO:0000256" key="3">
    <source>
        <dbReference type="ARBA" id="ARBA00022840"/>
    </source>
</evidence>
<gene>
    <name evidence="11" type="ORF">ADUPG1_012634</name>
</gene>
<evidence type="ECO:0000259" key="10">
    <source>
        <dbReference type="PROSITE" id="PS50067"/>
    </source>
</evidence>
<dbReference type="PRINTS" id="PR00380">
    <property type="entry name" value="KINESINHEAVY"/>
</dbReference>
<dbReference type="InterPro" id="IPR027417">
    <property type="entry name" value="P-loop_NTPase"/>
</dbReference>
<keyword evidence="12" id="KW-1185">Reference proteome</keyword>
<dbReference type="EMBL" id="BQXS01012504">
    <property type="protein sequence ID" value="GKT24111.1"/>
    <property type="molecule type" value="Genomic_DNA"/>
</dbReference>
<feature type="domain" description="Kinesin motor" evidence="10">
    <location>
        <begin position="6"/>
        <end position="347"/>
    </location>
</feature>
<feature type="region of interest" description="Disordered" evidence="9">
    <location>
        <begin position="508"/>
        <end position="534"/>
    </location>
</feature>
<dbReference type="InterPro" id="IPR019821">
    <property type="entry name" value="Kinesin_motor_CS"/>
</dbReference>
<evidence type="ECO:0000313" key="12">
    <source>
        <dbReference type="Proteomes" id="UP001057375"/>
    </source>
</evidence>
<dbReference type="SMART" id="SM00129">
    <property type="entry name" value="KISc"/>
    <property type="match status" value="1"/>
</dbReference>
<evidence type="ECO:0000256" key="7">
    <source>
        <dbReference type="RuleBase" id="RU000394"/>
    </source>
</evidence>
<feature type="binding site" evidence="6">
    <location>
        <begin position="97"/>
        <end position="104"/>
    </location>
    <ligand>
        <name>ATP</name>
        <dbReference type="ChEBI" id="CHEBI:30616"/>
    </ligand>
</feature>
<keyword evidence="5 6" id="KW-0505">Motor protein</keyword>
<evidence type="ECO:0000256" key="6">
    <source>
        <dbReference type="PROSITE-ProRule" id="PRU00283"/>
    </source>
</evidence>
<dbReference type="InterPro" id="IPR056524">
    <property type="entry name" value="KIF6/9_C"/>
</dbReference>
<keyword evidence="4 8" id="KW-0175">Coiled coil</keyword>
<feature type="compositionally biased region" description="Basic and acidic residues" evidence="9">
    <location>
        <begin position="400"/>
        <end position="414"/>
    </location>
</feature>
<keyword evidence="1 7" id="KW-0493">Microtubule</keyword>
<dbReference type="InterPro" id="IPR001752">
    <property type="entry name" value="Kinesin_motor_dom"/>
</dbReference>
<dbReference type="Gene3D" id="6.10.250.1380">
    <property type="match status" value="1"/>
</dbReference>
<keyword evidence="3 6" id="KW-0067">ATP-binding</keyword>
<reference evidence="11" key="1">
    <citation type="submission" date="2022-03" db="EMBL/GenBank/DDBJ databases">
        <title>Draft genome sequence of Aduncisulcus paluster, a free-living microaerophilic Fornicata.</title>
        <authorList>
            <person name="Yuyama I."/>
            <person name="Kume K."/>
            <person name="Tamura T."/>
            <person name="Inagaki Y."/>
            <person name="Hashimoto T."/>
        </authorList>
    </citation>
    <scope>NUCLEOTIDE SEQUENCE</scope>
    <source>
        <strain evidence="11">NY0171</strain>
    </source>
</reference>
<dbReference type="PROSITE" id="PS00411">
    <property type="entry name" value="KINESIN_MOTOR_1"/>
    <property type="match status" value="1"/>
</dbReference>
<dbReference type="PROSITE" id="PS50067">
    <property type="entry name" value="KINESIN_MOTOR_2"/>
    <property type="match status" value="1"/>
</dbReference>
<name>A0ABQ5K041_9EUKA</name>
<organism evidence="11 12">
    <name type="scientific">Aduncisulcus paluster</name>
    <dbReference type="NCBI Taxonomy" id="2918883"/>
    <lineage>
        <taxon>Eukaryota</taxon>
        <taxon>Metamonada</taxon>
        <taxon>Carpediemonas-like organisms</taxon>
        <taxon>Aduncisulcus</taxon>
    </lineage>
</organism>
<evidence type="ECO:0000256" key="4">
    <source>
        <dbReference type="ARBA" id="ARBA00023054"/>
    </source>
</evidence>